<sequence length="279" mass="31812">MATTTIPQEAVPQHHFSERMTGKGQSDEKCRLRTFCYTKYIVEINGLLLDSNRARIQDTPFQWCLQIVKPLQICNPLMLEMLKRWLPARVMQRCIPLSYGDISMCLGLGVFGVDVEFDKNICGVVGSVMKDKLLSVENVIHVIKSLVEAEFVDVDNVCRLYILVCFVVLYFPRNSRTISNIPFSVLDNIDRLSTYNWGKAVHTYLVKSLSRVFLALGQAKICLSGSTTVLQIFLEWRLREEDHENEIIRDALQLGDEGQSKKVHVDKKAASTQDLLKKL</sequence>
<organism evidence="1 2">
    <name type="scientific">Vigna unguiculata</name>
    <name type="common">Cowpea</name>
    <dbReference type="NCBI Taxonomy" id="3917"/>
    <lineage>
        <taxon>Eukaryota</taxon>
        <taxon>Viridiplantae</taxon>
        <taxon>Streptophyta</taxon>
        <taxon>Embryophyta</taxon>
        <taxon>Tracheophyta</taxon>
        <taxon>Spermatophyta</taxon>
        <taxon>Magnoliopsida</taxon>
        <taxon>eudicotyledons</taxon>
        <taxon>Gunneridae</taxon>
        <taxon>Pentapetalae</taxon>
        <taxon>rosids</taxon>
        <taxon>fabids</taxon>
        <taxon>Fabales</taxon>
        <taxon>Fabaceae</taxon>
        <taxon>Papilionoideae</taxon>
        <taxon>50 kb inversion clade</taxon>
        <taxon>NPAAA clade</taxon>
        <taxon>indigoferoid/millettioid clade</taxon>
        <taxon>Phaseoleae</taxon>
        <taxon>Vigna</taxon>
    </lineage>
</organism>
<evidence type="ECO:0000313" key="2">
    <source>
        <dbReference type="Proteomes" id="UP000501690"/>
    </source>
</evidence>
<reference evidence="1 2" key="1">
    <citation type="submission" date="2019-04" db="EMBL/GenBank/DDBJ databases">
        <title>An improved genome assembly and genetic linkage map for asparagus bean, Vigna unguiculata ssp. sesquipedialis.</title>
        <authorList>
            <person name="Xia Q."/>
            <person name="Zhang R."/>
            <person name="Dong Y."/>
        </authorList>
    </citation>
    <scope>NUCLEOTIDE SEQUENCE [LARGE SCALE GENOMIC DNA]</scope>
    <source>
        <tissue evidence="1">Leaf</tissue>
    </source>
</reference>
<dbReference type="EMBL" id="CP039351">
    <property type="protein sequence ID" value="QCD99567.1"/>
    <property type="molecule type" value="Genomic_DNA"/>
</dbReference>
<accession>A0A4D6MEY5</accession>
<proteinExistence type="predicted"/>
<protein>
    <recommendedName>
        <fullName evidence="3">Aminotransferase-like</fullName>
    </recommendedName>
</protein>
<evidence type="ECO:0008006" key="3">
    <source>
        <dbReference type="Google" id="ProtNLM"/>
    </source>
</evidence>
<dbReference type="Proteomes" id="UP000501690">
    <property type="component" value="Linkage Group LG7"/>
</dbReference>
<evidence type="ECO:0000313" key="1">
    <source>
        <dbReference type="EMBL" id="QCD99567.1"/>
    </source>
</evidence>
<name>A0A4D6MEY5_VIGUN</name>
<keyword evidence="2" id="KW-1185">Reference proteome</keyword>
<gene>
    <name evidence="1" type="ORF">DEO72_LG7g850</name>
</gene>
<dbReference type="AlphaFoldDB" id="A0A4D6MEY5"/>